<dbReference type="SUPFAM" id="SSF56112">
    <property type="entry name" value="Protein kinase-like (PK-like)"/>
    <property type="match status" value="1"/>
</dbReference>
<keyword evidence="11" id="KW-1185">Reference proteome</keyword>
<dbReference type="GO" id="GO:0005737">
    <property type="term" value="C:cytoplasm"/>
    <property type="evidence" value="ECO:0007669"/>
    <property type="project" value="TreeGrafter"/>
</dbReference>
<dbReference type="InterPro" id="IPR008271">
    <property type="entry name" value="Ser/Thr_kinase_AS"/>
</dbReference>
<dbReference type="EMBL" id="JACGCM010000223">
    <property type="protein sequence ID" value="KAF6174954.1"/>
    <property type="molecule type" value="Genomic_DNA"/>
</dbReference>
<keyword evidence="3 6" id="KW-0547">Nucleotide-binding</keyword>
<keyword evidence="5 6" id="KW-0067">ATP-binding</keyword>
<dbReference type="PANTHER" id="PTHR23257">
    <property type="entry name" value="SERINE-THREONINE PROTEIN KINASE"/>
    <property type="match status" value="1"/>
</dbReference>
<evidence type="ECO:0000256" key="4">
    <source>
        <dbReference type="ARBA" id="ARBA00022777"/>
    </source>
</evidence>
<keyword evidence="8" id="KW-1133">Transmembrane helix</keyword>
<dbReference type="GO" id="GO:0004674">
    <property type="term" value="F:protein serine/threonine kinase activity"/>
    <property type="evidence" value="ECO:0007669"/>
    <property type="project" value="UniProtKB-KW"/>
</dbReference>
<dbReference type="InterPro" id="IPR020635">
    <property type="entry name" value="Tyr_kinase_cat_dom"/>
</dbReference>
<dbReference type="GO" id="GO:0007165">
    <property type="term" value="P:signal transduction"/>
    <property type="evidence" value="ECO:0007669"/>
    <property type="project" value="TreeGrafter"/>
</dbReference>
<dbReference type="InterPro" id="IPR000719">
    <property type="entry name" value="Prot_kinase_dom"/>
</dbReference>
<dbReference type="Gene3D" id="3.30.200.20">
    <property type="entry name" value="Phosphorylase Kinase, domain 1"/>
    <property type="match status" value="1"/>
</dbReference>
<evidence type="ECO:0000256" key="1">
    <source>
        <dbReference type="ARBA" id="ARBA00022527"/>
    </source>
</evidence>
<dbReference type="InterPro" id="IPR050167">
    <property type="entry name" value="Ser_Thr_protein_kinase"/>
</dbReference>
<dbReference type="Gene3D" id="1.10.510.10">
    <property type="entry name" value="Transferase(Phosphotransferase) domain 1"/>
    <property type="match status" value="1"/>
</dbReference>
<feature type="transmembrane region" description="Helical" evidence="8">
    <location>
        <begin position="155"/>
        <end position="177"/>
    </location>
</feature>
<dbReference type="SMART" id="SM00219">
    <property type="entry name" value="TyrKc"/>
    <property type="match status" value="1"/>
</dbReference>
<feature type="domain" description="Protein kinase" evidence="9">
    <location>
        <begin position="111"/>
        <end position="292"/>
    </location>
</feature>
<proteinExistence type="inferred from homology"/>
<evidence type="ECO:0000256" key="5">
    <source>
        <dbReference type="ARBA" id="ARBA00022840"/>
    </source>
</evidence>
<protein>
    <recommendedName>
        <fullName evidence="9">Protein kinase domain-containing protein</fullName>
    </recommendedName>
</protein>
<comment type="similarity">
    <text evidence="7">Belongs to the protein kinase superfamily.</text>
</comment>
<gene>
    <name evidence="10" type="ORF">GIB67_026442</name>
</gene>
<dbReference type="PANTHER" id="PTHR23257:SF703">
    <property type="entry name" value="KINASE SUPERFAMILY WITH OCTICOSAPEPTIDE_PHOX_BEM1P DOMAIN-CONTAINING PROTEIN"/>
    <property type="match status" value="1"/>
</dbReference>
<dbReference type="InterPro" id="IPR001245">
    <property type="entry name" value="Ser-Thr/Tyr_kinase_cat_dom"/>
</dbReference>
<evidence type="ECO:0000256" key="2">
    <source>
        <dbReference type="ARBA" id="ARBA00022679"/>
    </source>
</evidence>
<keyword evidence="4" id="KW-0418">Kinase</keyword>
<feature type="binding site" evidence="6">
    <location>
        <position position="138"/>
    </location>
    <ligand>
        <name>ATP</name>
        <dbReference type="ChEBI" id="CHEBI:30616"/>
    </ligand>
</feature>
<dbReference type="OrthoDB" id="4062651at2759"/>
<dbReference type="PROSITE" id="PS00107">
    <property type="entry name" value="PROTEIN_KINASE_ATP"/>
    <property type="match status" value="1"/>
</dbReference>
<evidence type="ECO:0000256" key="8">
    <source>
        <dbReference type="SAM" id="Phobius"/>
    </source>
</evidence>
<dbReference type="InterPro" id="IPR017441">
    <property type="entry name" value="Protein_kinase_ATP_BS"/>
</dbReference>
<dbReference type="Pfam" id="PF07714">
    <property type="entry name" value="PK_Tyr_Ser-Thr"/>
    <property type="match status" value="1"/>
</dbReference>
<dbReference type="PROSITE" id="PS50011">
    <property type="entry name" value="PROTEIN_KINASE_DOM"/>
    <property type="match status" value="1"/>
</dbReference>
<dbReference type="InterPro" id="IPR011009">
    <property type="entry name" value="Kinase-like_dom_sf"/>
</dbReference>
<dbReference type="GO" id="GO:0004713">
    <property type="term" value="F:protein tyrosine kinase activity"/>
    <property type="evidence" value="ECO:0007669"/>
    <property type="project" value="InterPro"/>
</dbReference>
<dbReference type="PROSITE" id="PS00108">
    <property type="entry name" value="PROTEIN_KINASE_ST"/>
    <property type="match status" value="1"/>
</dbReference>
<organism evidence="10 11">
    <name type="scientific">Kingdonia uniflora</name>
    <dbReference type="NCBI Taxonomy" id="39325"/>
    <lineage>
        <taxon>Eukaryota</taxon>
        <taxon>Viridiplantae</taxon>
        <taxon>Streptophyta</taxon>
        <taxon>Embryophyta</taxon>
        <taxon>Tracheophyta</taxon>
        <taxon>Spermatophyta</taxon>
        <taxon>Magnoliopsida</taxon>
        <taxon>Ranunculales</taxon>
        <taxon>Circaeasteraceae</taxon>
        <taxon>Kingdonia</taxon>
    </lineage>
</organism>
<evidence type="ECO:0000313" key="10">
    <source>
        <dbReference type="EMBL" id="KAF6174954.1"/>
    </source>
</evidence>
<dbReference type="AlphaFoldDB" id="A0A7J7P738"/>
<evidence type="ECO:0000259" key="9">
    <source>
        <dbReference type="PROSITE" id="PS50011"/>
    </source>
</evidence>
<comment type="caution">
    <text evidence="10">The sequence shown here is derived from an EMBL/GenBank/DDBJ whole genome shotgun (WGS) entry which is preliminary data.</text>
</comment>
<keyword evidence="1 7" id="KW-0723">Serine/threonine-protein kinase</keyword>
<reference evidence="10 11" key="1">
    <citation type="journal article" date="2020" name="IScience">
        <title>Genome Sequencing of the Endangered Kingdonia uniflora (Circaeasteraceae, Ranunculales) Reveals Potential Mechanisms of Evolutionary Specialization.</title>
        <authorList>
            <person name="Sun Y."/>
            <person name="Deng T."/>
            <person name="Zhang A."/>
            <person name="Moore M.J."/>
            <person name="Landis J.B."/>
            <person name="Lin N."/>
            <person name="Zhang H."/>
            <person name="Zhang X."/>
            <person name="Huang J."/>
            <person name="Zhang X."/>
            <person name="Sun H."/>
            <person name="Wang H."/>
        </authorList>
    </citation>
    <scope>NUCLEOTIDE SEQUENCE [LARGE SCALE GENOMIC DNA]</scope>
    <source>
        <strain evidence="10">TB1705</strain>
        <tissue evidence="10">Leaf</tissue>
    </source>
</reference>
<evidence type="ECO:0000256" key="7">
    <source>
        <dbReference type="RuleBase" id="RU000304"/>
    </source>
</evidence>
<accession>A0A7J7P738</accession>
<sequence length="292" mass="32767">MEASFDANVLKLNDDGGITTKLAETDLSATFEDEGLSVKRFSFLPDLIASIKRAALEGVEDVKSKVEGNNTHADVEVDSDNDYPVISKIGPTKAEAEVLSRGLQTIKNDDLEEIQKLGTGTYGAVYYGKWKGSDVAIKRIKASCFAGRPSERKRLVVIIFFLFLFPLSIAITGNRIFDTVSYNSLMIWAIFLEHNARMLEGKEKTTETIDRRKRLIIAMDSAFGMKYLHGKNIVHFDLKCENLLVDMRDPHRPICKDQIDAGEEDLTVLFGPKRSTIRTSKGYRIWHLTNGL</sequence>
<keyword evidence="8" id="KW-0472">Membrane</keyword>
<keyword evidence="8" id="KW-0812">Transmembrane</keyword>
<evidence type="ECO:0000256" key="6">
    <source>
        <dbReference type="PROSITE-ProRule" id="PRU10141"/>
    </source>
</evidence>
<evidence type="ECO:0000313" key="11">
    <source>
        <dbReference type="Proteomes" id="UP000541444"/>
    </source>
</evidence>
<evidence type="ECO:0000256" key="3">
    <source>
        <dbReference type="ARBA" id="ARBA00022741"/>
    </source>
</evidence>
<name>A0A7J7P738_9MAGN</name>
<dbReference type="GO" id="GO:0005524">
    <property type="term" value="F:ATP binding"/>
    <property type="evidence" value="ECO:0007669"/>
    <property type="project" value="UniProtKB-UniRule"/>
</dbReference>
<keyword evidence="2" id="KW-0808">Transferase</keyword>
<dbReference type="Proteomes" id="UP000541444">
    <property type="component" value="Unassembled WGS sequence"/>
</dbReference>